<name>A0A382KC66_9ZZZZ</name>
<accession>A0A382KC66</accession>
<protein>
    <submittedName>
        <fullName evidence="1">Uncharacterized protein</fullName>
    </submittedName>
</protein>
<sequence length="163" mass="18475">MKDEYSSVGTHLVNWDGDTSQSDSIDLLIKPLMDETESVTREMVDNYIADIQVSITSKNTVYANSLLLNINISNYSTNDLNIGTIKPIFNDLNLSLSGMKPDVLYSFHENKFHVGEIKSYTEVQFVLNLAKKVGGFVTVDLEFSYFVKDKINTTTKRVFEEKI</sequence>
<reference evidence="1" key="1">
    <citation type="submission" date="2018-05" db="EMBL/GenBank/DDBJ databases">
        <authorList>
            <person name="Lanie J.A."/>
            <person name="Ng W.-L."/>
            <person name="Kazmierczak K.M."/>
            <person name="Andrzejewski T.M."/>
            <person name="Davidsen T.M."/>
            <person name="Wayne K.J."/>
            <person name="Tettelin H."/>
            <person name="Glass J.I."/>
            <person name="Rusch D."/>
            <person name="Podicherti R."/>
            <person name="Tsui H.-C.T."/>
            <person name="Winkler M.E."/>
        </authorList>
    </citation>
    <scope>NUCLEOTIDE SEQUENCE</scope>
</reference>
<dbReference type="EMBL" id="UINC01079209">
    <property type="protein sequence ID" value="SVC20992.1"/>
    <property type="molecule type" value="Genomic_DNA"/>
</dbReference>
<proteinExistence type="predicted"/>
<evidence type="ECO:0000313" key="1">
    <source>
        <dbReference type="EMBL" id="SVC20992.1"/>
    </source>
</evidence>
<dbReference type="AlphaFoldDB" id="A0A382KC66"/>
<gene>
    <name evidence="1" type="ORF">METZ01_LOCUS273846</name>
</gene>
<organism evidence="1">
    <name type="scientific">marine metagenome</name>
    <dbReference type="NCBI Taxonomy" id="408172"/>
    <lineage>
        <taxon>unclassified sequences</taxon>
        <taxon>metagenomes</taxon>
        <taxon>ecological metagenomes</taxon>
    </lineage>
</organism>